<organism evidence="2 3">
    <name type="scientific">Syncephalastrum racemosum</name>
    <name type="common">Filamentous fungus</name>
    <dbReference type="NCBI Taxonomy" id="13706"/>
    <lineage>
        <taxon>Eukaryota</taxon>
        <taxon>Fungi</taxon>
        <taxon>Fungi incertae sedis</taxon>
        <taxon>Mucoromycota</taxon>
        <taxon>Mucoromycotina</taxon>
        <taxon>Mucoromycetes</taxon>
        <taxon>Mucorales</taxon>
        <taxon>Syncephalastraceae</taxon>
        <taxon>Syncephalastrum</taxon>
    </lineage>
</organism>
<evidence type="ECO:0000259" key="1">
    <source>
        <dbReference type="PROSITE" id="PS50181"/>
    </source>
</evidence>
<dbReference type="PROSITE" id="PS50181">
    <property type="entry name" value="FBOX"/>
    <property type="match status" value="1"/>
</dbReference>
<evidence type="ECO:0000313" key="3">
    <source>
        <dbReference type="Proteomes" id="UP000242180"/>
    </source>
</evidence>
<accession>A0A1X2HLC7</accession>
<dbReference type="EMBL" id="MCGN01000002">
    <property type="protein sequence ID" value="ORZ00151.1"/>
    <property type="molecule type" value="Genomic_DNA"/>
</dbReference>
<feature type="domain" description="F-box" evidence="1">
    <location>
        <begin position="1"/>
        <end position="45"/>
    </location>
</feature>
<name>A0A1X2HLC7_SYNRA</name>
<dbReference type="Proteomes" id="UP000242180">
    <property type="component" value="Unassembled WGS sequence"/>
</dbReference>
<dbReference type="OMA" id="IPPMAND"/>
<sequence>MSVLPFDVIFNIASYLDVCTLWALADTCRAYRYEFLESPSTWRRLVIDMKYCDVKLLYASLRRFRDTNGLRPYVQEVVMDGNDSADISPIVMLVKFPNLRTLSARQRRFNTNIEADTKVLQDMIRNKQLQPGTLPLMRVNIYHYNMMHEPHLAAFQRTLNRLSKHDSVSLDIRPCCDNGSLVDAMQRLHLDGPGCARVVSDEARCWACGYSFTYCFVCNPICPGCRSKRLPPLANDQKIGKQNESEDDPDFSVF</sequence>
<comment type="caution">
    <text evidence="2">The sequence shown here is derived from an EMBL/GenBank/DDBJ whole genome shotgun (WGS) entry which is preliminary data.</text>
</comment>
<gene>
    <name evidence="2" type="ORF">BCR43DRAFT_468152</name>
</gene>
<dbReference type="OrthoDB" id="2322499at2759"/>
<dbReference type="Pfam" id="PF12937">
    <property type="entry name" value="F-box-like"/>
    <property type="match status" value="1"/>
</dbReference>
<protein>
    <recommendedName>
        <fullName evidence="1">F-box domain-containing protein</fullName>
    </recommendedName>
</protein>
<dbReference type="SUPFAM" id="SSF81383">
    <property type="entry name" value="F-box domain"/>
    <property type="match status" value="1"/>
</dbReference>
<keyword evidence="3" id="KW-1185">Reference proteome</keyword>
<reference evidence="2 3" key="1">
    <citation type="submission" date="2016-07" db="EMBL/GenBank/DDBJ databases">
        <title>Pervasive Adenine N6-methylation of Active Genes in Fungi.</title>
        <authorList>
            <consortium name="DOE Joint Genome Institute"/>
            <person name="Mondo S.J."/>
            <person name="Dannebaum R.O."/>
            <person name="Kuo R.C."/>
            <person name="Labutti K."/>
            <person name="Haridas S."/>
            <person name="Kuo A."/>
            <person name="Salamov A."/>
            <person name="Ahrendt S.R."/>
            <person name="Lipzen A."/>
            <person name="Sullivan W."/>
            <person name="Andreopoulos W.B."/>
            <person name="Clum A."/>
            <person name="Lindquist E."/>
            <person name="Daum C."/>
            <person name="Ramamoorthy G.K."/>
            <person name="Gryganskyi A."/>
            <person name="Culley D."/>
            <person name="Magnuson J.K."/>
            <person name="James T.Y."/>
            <person name="O'Malley M.A."/>
            <person name="Stajich J.E."/>
            <person name="Spatafora J.W."/>
            <person name="Visel A."/>
            <person name="Grigoriev I.V."/>
        </authorList>
    </citation>
    <scope>NUCLEOTIDE SEQUENCE [LARGE SCALE GENOMIC DNA]</scope>
    <source>
        <strain evidence="2 3">NRRL 2496</strain>
    </source>
</reference>
<dbReference type="AlphaFoldDB" id="A0A1X2HLC7"/>
<proteinExistence type="predicted"/>
<dbReference type="InterPro" id="IPR001810">
    <property type="entry name" value="F-box_dom"/>
</dbReference>
<dbReference type="InParanoid" id="A0A1X2HLC7"/>
<dbReference type="InterPro" id="IPR036047">
    <property type="entry name" value="F-box-like_dom_sf"/>
</dbReference>
<evidence type="ECO:0000313" key="2">
    <source>
        <dbReference type="EMBL" id="ORZ00151.1"/>
    </source>
</evidence>
<dbReference type="Gene3D" id="1.20.1280.50">
    <property type="match status" value="1"/>
</dbReference>